<dbReference type="NCBIfam" id="TIGR00167">
    <property type="entry name" value="cbbA"/>
    <property type="match status" value="1"/>
</dbReference>
<dbReference type="PIRSF" id="PIRSF001359">
    <property type="entry name" value="F_bP_aldolase_II"/>
    <property type="match status" value="1"/>
</dbReference>
<reference evidence="4 5" key="1">
    <citation type="submission" date="2021-05" db="EMBL/GenBank/DDBJ databases">
        <title>Novel Bacillus species.</title>
        <authorList>
            <person name="Liu G."/>
        </authorList>
    </citation>
    <scope>NUCLEOTIDE SEQUENCE [LARGE SCALE GENOMIC DNA]</scope>
    <source>
        <strain evidence="5">FJAT-49780</strain>
    </source>
</reference>
<dbReference type="RefSeq" id="WP_213124967.1">
    <property type="nucleotide sequence ID" value="NZ_JAGYPG010000002.1"/>
</dbReference>
<comment type="cofactor">
    <cofactor evidence="3">
        <name>Zn(2+)</name>
        <dbReference type="ChEBI" id="CHEBI:29105"/>
    </cofactor>
    <text evidence="3">Binds 2 Zn(2+) ions per subunit. One is catalytic and the other provides a structural contribution.</text>
</comment>
<feature type="binding site" evidence="3">
    <location>
        <position position="106"/>
    </location>
    <ligand>
        <name>Zn(2+)</name>
        <dbReference type="ChEBI" id="CHEBI:29105"/>
        <label>2</label>
    </ligand>
</feature>
<dbReference type="InterPro" id="IPR050246">
    <property type="entry name" value="Class_II_FBP_aldolase"/>
</dbReference>
<gene>
    <name evidence="4" type="ORF">KHA97_11980</name>
</gene>
<dbReference type="InterPro" id="IPR013785">
    <property type="entry name" value="Aldolase_TIM"/>
</dbReference>
<sequence length="285" mass="31100">MLSSMRDILQEAYQKKYAIPQPDFVSIDMAAAYLHAASKYRFPVILGFGEEYLDVSGAANLKHLVKIIEELSNAYDIPVVLHLDHGRSYEACVRAINAGFTSVMFDGSSLPFEENIQITKGVVEIARLGGVSVEAELGRLKNAEDYDMAVSDSQVLTDPETAGIFVEETGVDALAVSIGSVHGDYSGELNIRIDLLKQINNLVGIPLVLHGATGIPYQTLSKCVQNGVAKVNIYTDFANTINQIVREHFIHAEKFQIPGILGDIRVGISEKLEEYTQALGSINKA</sequence>
<dbReference type="PANTHER" id="PTHR30304">
    <property type="entry name" value="D-TAGATOSE-1,6-BISPHOSPHATE ALDOLASE"/>
    <property type="match status" value="1"/>
</dbReference>
<dbReference type="CDD" id="cd00947">
    <property type="entry name" value="TBP_aldolase_IIB"/>
    <property type="match status" value="1"/>
</dbReference>
<feature type="binding site" evidence="2">
    <location>
        <begin position="211"/>
        <end position="213"/>
    </location>
    <ligand>
        <name>dihydroxyacetone phosphate</name>
        <dbReference type="ChEBI" id="CHEBI:57642"/>
    </ligand>
</feature>
<comment type="caution">
    <text evidence="4">The sequence shown here is derived from an EMBL/GenBank/DDBJ whole genome shotgun (WGS) entry which is preliminary data.</text>
</comment>
<feature type="active site" description="Proton donor" evidence="1">
    <location>
        <position position="84"/>
    </location>
</feature>
<evidence type="ECO:0000256" key="1">
    <source>
        <dbReference type="PIRSR" id="PIRSR001359-1"/>
    </source>
</evidence>
<dbReference type="GO" id="GO:0016832">
    <property type="term" value="F:aldehyde-lyase activity"/>
    <property type="evidence" value="ECO:0007669"/>
    <property type="project" value="InterPro"/>
</dbReference>
<evidence type="ECO:0000256" key="2">
    <source>
        <dbReference type="PIRSR" id="PIRSR001359-2"/>
    </source>
</evidence>
<keyword evidence="3" id="KW-0862">Zinc</keyword>
<feature type="binding site" evidence="3">
    <location>
        <position position="136"/>
    </location>
    <ligand>
        <name>Zn(2+)</name>
        <dbReference type="ChEBI" id="CHEBI:29105"/>
        <label>2</label>
    </ligand>
</feature>
<keyword evidence="3" id="KW-0479">Metal-binding</keyword>
<dbReference type="Gene3D" id="3.20.20.70">
    <property type="entry name" value="Aldolase class I"/>
    <property type="match status" value="1"/>
</dbReference>
<name>A0A942TFV6_9BACI</name>
<dbReference type="SUPFAM" id="SSF51569">
    <property type="entry name" value="Aldolase"/>
    <property type="match status" value="1"/>
</dbReference>
<organism evidence="4 5">
    <name type="scientific">Lederbergia citri</name>
    <dbReference type="NCBI Taxonomy" id="2833580"/>
    <lineage>
        <taxon>Bacteria</taxon>
        <taxon>Bacillati</taxon>
        <taxon>Bacillota</taxon>
        <taxon>Bacilli</taxon>
        <taxon>Bacillales</taxon>
        <taxon>Bacillaceae</taxon>
        <taxon>Lederbergia</taxon>
    </lineage>
</organism>
<feature type="binding site" evidence="3">
    <location>
        <position position="210"/>
    </location>
    <ligand>
        <name>Zn(2+)</name>
        <dbReference type="ChEBI" id="CHEBI:29105"/>
        <label>1</label>
        <note>catalytic</note>
    </ligand>
</feature>
<feature type="binding site" evidence="3">
    <location>
        <position position="182"/>
    </location>
    <ligand>
        <name>Zn(2+)</name>
        <dbReference type="ChEBI" id="CHEBI:29105"/>
        <label>1</label>
        <note>catalytic</note>
    </ligand>
</feature>
<dbReference type="AlphaFoldDB" id="A0A942TFV6"/>
<accession>A0A942TFV6</accession>
<evidence type="ECO:0000313" key="4">
    <source>
        <dbReference type="EMBL" id="MBS4195777.1"/>
    </source>
</evidence>
<evidence type="ECO:0000313" key="5">
    <source>
        <dbReference type="Proteomes" id="UP000681414"/>
    </source>
</evidence>
<dbReference type="Proteomes" id="UP000681414">
    <property type="component" value="Unassembled WGS sequence"/>
</dbReference>
<dbReference type="GO" id="GO:0008270">
    <property type="term" value="F:zinc ion binding"/>
    <property type="evidence" value="ECO:0007669"/>
    <property type="project" value="InterPro"/>
</dbReference>
<dbReference type="GO" id="GO:0005975">
    <property type="term" value="P:carbohydrate metabolic process"/>
    <property type="evidence" value="ECO:0007669"/>
    <property type="project" value="InterPro"/>
</dbReference>
<dbReference type="InterPro" id="IPR000771">
    <property type="entry name" value="FBA_II"/>
</dbReference>
<feature type="binding site" evidence="2">
    <location>
        <position position="183"/>
    </location>
    <ligand>
        <name>dihydroxyacetone phosphate</name>
        <dbReference type="ChEBI" id="CHEBI:57642"/>
    </ligand>
</feature>
<evidence type="ECO:0000256" key="3">
    <source>
        <dbReference type="PIRSR" id="PIRSR001359-3"/>
    </source>
</evidence>
<dbReference type="PROSITE" id="PS00602">
    <property type="entry name" value="ALDOLASE_CLASS_II_1"/>
    <property type="match status" value="1"/>
</dbReference>
<feature type="binding site" evidence="2">
    <location>
        <begin position="232"/>
        <end position="235"/>
    </location>
    <ligand>
        <name>dihydroxyacetone phosphate</name>
        <dbReference type="ChEBI" id="CHEBI:57642"/>
    </ligand>
</feature>
<proteinExistence type="predicted"/>
<dbReference type="EMBL" id="JAGYPG010000002">
    <property type="protein sequence ID" value="MBS4195777.1"/>
    <property type="molecule type" value="Genomic_DNA"/>
</dbReference>
<protein>
    <submittedName>
        <fullName evidence="4">Class II fructose-bisphosphate aldolase</fullName>
    </submittedName>
</protein>
<feature type="binding site" evidence="3">
    <location>
        <position position="85"/>
    </location>
    <ligand>
        <name>Zn(2+)</name>
        <dbReference type="ChEBI" id="CHEBI:29105"/>
        <label>1</label>
        <note>catalytic</note>
    </ligand>
</feature>
<keyword evidence="5" id="KW-1185">Reference proteome</keyword>
<dbReference type="Pfam" id="PF01116">
    <property type="entry name" value="F_bP_aldolase"/>
    <property type="match status" value="1"/>
</dbReference>
<dbReference type="PANTHER" id="PTHR30304:SF0">
    <property type="entry name" value="D-TAGATOSE-1,6-BISPHOSPHATE ALDOLASE SUBUNIT GATY-RELATED"/>
    <property type="match status" value="1"/>
</dbReference>